<dbReference type="AlphaFoldDB" id="A0A9X4JW19"/>
<organism evidence="1 2">
    <name type="scientific">Pelotomaculum isophthalicicum JI</name>
    <dbReference type="NCBI Taxonomy" id="947010"/>
    <lineage>
        <taxon>Bacteria</taxon>
        <taxon>Bacillati</taxon>
        <taxon>Bacillota</taxon>
        <taxon>Clostridia</taxon>
        <taxon>Eubacteriales</taxon>
        <taxon>Desulfotomaculaceae</taxon>
        <taxon>Pelotomaculum</taxon>
    </lineage>
</organism>
<evidence type="ECO:0000313" key="1">
    <source>
        <dbReference type="EMBL" id="MDF9409356.1"/>
    </source>
</evidence>
<dbReference type="Proteomes" id="UP001154312">
    <property type="component" value="Unassembled WGS sequence"/>
</dbReference>
<gene>
    <name evidence="1" type="ORF">L7E55_13495</name>
</gene>
<dbReference type="RefSeq" id="WP_277444826.1">
    <property type="nucleotide sequence ID" value="NZ_JAKOAV010000029.1"/>
</dbReference>
<evidence type="ECO:0000313" key="2">
    <source>
        <dbReference type="Proteomes" id="UP001154312"/>
    </source>
</evidence>
<reference evidence="1" key="1">
    <citation type="submission" date="2022-02" db="EMBL/GenBank/DDBJ databases">
        <authorList>
            <person name="Leng L."/>
        </authorList>
    </citation>
    <scope>NUCLEOTIDE SEQUENCE</scope>
    <source>
        <strain evidence="1">JI</strain>
    </source>
</reference>
<protein>
    <submittedName>
        <fullName evidence="1">Uncharacterized protein</fullName>
    </submittedName>
</protein>
<comment type="caution">
    <text evidence="1">The sequence shown here is derived from an EMBL/GenBank/DDBJ whole genome shotgun (WGS) entry which is preliminary data.</text>
</comment>
<keyword evidence="2" id="KW-1185">Reference proteome</keyword>
<proteinExistence type="predicted"/>
<name>A0A9X4JW19_9FIRM</name>
<dbReference type="EMBL" id="JAKOAV010000029">
    <property type="protein sequence ID" value="MDF9409356.1"/>
    <property type="molecule type" value="Genomic_DNA"/>
</dbReference>
<sequence>MAEKYGFFNSSGGDRVYDAADFAAYFGSLVSNGVFYMATTNLQVSPAIGLAVNVAAGSAWINGYRYENTDVLNMPLTTANGSNPRIDRIVIRLSQISRSIQLAVVAGTPAATPVAPALTRTSDVYELGIADVLVPTAATSIVANNITDTRLNTGLCGLVNSLVSAVYE</sequence>
<accession>A0A9X4JW19</accession>